<keyword evidence="6" id="KW-1185">Reference proteome</keyword>
<dbReference type="EMBL" id="CAMXCT020001723">
    <property type="protein sequence ID" value="CAL1145887.1"/>
    <property type="molecule type" value="Genomic_DNA"/>
</dbReference>
<comment type="caution">
    <text evidence="3">The sequence shown here is derived from an EMBL/GenBank/DDBJ whole genome shotgun (WGS) entry which is preliminary data.</text>
</comment>
<evidence type="ECO:0000313" key="3">
    <source>
        <dbReference type="EMBL" id="CAI3992512.1"/>
    </source>
</evidence>
<dbReference type="Gene3D" id="3.30.70.330">
    <property type="match status" value="1"/>
</dbReference>
<reference evidence="4" key="2">
    <citation type="submission" date="2024-04" db="EMBL/GenBank/DDBJ databases">
        <authorList>
            <person name="Chen Y."/>
            <person name="Shah S."/>
            <person name="Dougan E. K."/>
            <person name="Thang M."/>
            <person name="Chan C."/>
        </authorList>
    </citation>
    <scope>NUCLEOTIDE SEQUENCE [LARGE SCALE GENOMIC DNA]</scope>
</reference>
<evidence type="ECO:0000313" key="4">
    <source>
        <dbReference type="EMBL" id="CAL1145887.1"/>
    </source>
</evidence>
<feature type="domain" description="RRM" evidence="2">
    <location>
        <begin position="25"/>
        <end position="76"/>
    </location>
</feature>
<proteinExistence type="predicted"/>
<protein>
    <submittedName>
        <fullName evidence="5">RNA-binding protein Rsf1 (RNA-binding protein Rox21)</fullName>
    </submittedName>
</protein>
<dbReference type="Proteomes" id="UP001152797">
    <property type="component" value="Unassembled WGS sequence"/>
</dbReference>
<dbReference type="InterPro" id="IPR035979">
    <property type="entry name" value="RBD_domain_sf"/>
</dbReference>
<evidence type="ECO:0000313" key="6">
    <source>
        <dbReference type="Proteomes" id="UP001152797"/>
    </source>
</evidence>
<dbReference type="PROSITE" id="PS50102">
    <property type="entry name" value="RRM"/>
    <property type="match status" value="1"/>
</dbReference>
<dbReference type="EMBL" id="CAMXCT010001723">
    <property type="protein sequence ID" value="CAI3992512.1"/>
    <property type="molecule type" value="Genomic_DNA"/>
</dbReference>
<sequence>MTAGILAHFLRLECDYFWVSKHMPTRIYVGNLDREVPPEKEDLARKFKKYGDIVDVWVSRQPPGFAFVTYDTYKDVGCLSACGCPANVLNETSHNHVLELYQGHNHQTV</sequence>
<evidence type="ECO:0000256" key="1">
    <source>
        <dbReference type="PROSITE-ProRule" id="PRU00176"/>
    </source>
</evidence>
<dbReference type="AlphaFoldDB" id="A0A9P1G025"/>
<gene>
    <name evidence="3" type="ORF">C1SCF055_LOCUS19337</name>
</gene>
<dbReference type="OrthoDB" id="439808at2759"/>
<dbReference type="GO" id="GO:0003723">
    <property type="term" value="F:RNA binding"/>
    <property type="evidence" value="ECO:0007669"/>
    <property type="project" value="UniProtKB-UniRule"/>
</dbReference>
<name>A0A9P1G025_9DINO</name>
<evidence type="ECO:0000313" key="5">
    <source>
        <dbReference type="EMBL" id="CAL4779824.1"/>
    </source>
</evidence>
<dbReference type="SUPFAM" id="SSF54928">
    <property type="entry name" value="RNA-binding domain, RBD"/>
    <property type="match status" value="1"/>
</dbReference>
<accession>A0A9P1G025</accession>
<dbReference type="InterPro" id="IPR012677">
    <property type="entry name" value="Nucleotide-bd_a/b_plait_sf"/>
</dbReference>
<dbReference type="EMBL" id="CAMXCT030001723">
    <property type="protein sequence ID" value="CAL4779824.1"/>
    <property type="molecule type" value="Genomic_DNA"/>
</dbReference>
<reference evidence="3" key="1">
    <citation type="submission" date="2022-10" db="EMBL/GenBank/DDBJ databases">
        <authorList>
            <person name="Chen Y."/>
            <person name="Dougan E. K."/>
            <person name="Chan C."/>
            <person name="Rhodes N."/>
            <person name="Thang M."/>
        </authorList>
    </citation>
    <scope>NUCLEOTIDE SEQUENCE</scope>
</reference>
<dbReference type="Pfam" id="PF00076">
    <property type="entry name" value="RRM_1"/>
    <property type="match status" value="1"/>
</dbReference>
<keyword evidence="1" id="KW-0694">RNA-binding</keyword>
<evidence type="ECO:0000259" key="2">
    <source>
        <dbReference type="PROSITE" id="PS50102"/>
    </source>
</evidence>
<dbReference type="InterPro" id="IPR000504">
    <property type="entry name" value="RRM_dom"/>
</dbReference>
<organism evidence="3">
    <name type="scientific">Cladocopium goreaui</name>
    <dbReference type="NCBI Taxonomy" id="2562237"/>
    <lineage>
        <taxon>Eukaryota</taxon>
        <taxon>Sar</taxon>
        <taxon>Alveolata</taxon>
        <taxon>Dinophyceae</taxon>
        <taxon>Suessiales</taxon>
        <taxon>Symbiodiniaceae</taxon>
        <taxon>Cladocopium</taxon>
    </lineage>
</organism>